<dbReference type="Proteomes" id="UP000679226">
    <property type="component" value="Chromosome"/>
</dbReference>
<dbReference type="Gene3D" id="3.40.50.2000">
    <property type="entry name" value="Glycogen Phosphorylase B"/>
    <property type="match status" value="2"/>
</dbReference>
<evidence type="ECO:0000313" key="2">
    <source>
        <dbReference type="Proteomes" id="UP000679226"/>
    </source>
</evidence>
<dbReference type="SUPFAM" id="SSF53756">
    <property type="entry name" value="UDP-Glycosyltransferase/glycogen phosphorylase"/>
    <property type="match status" value="1"/>
</dbReference>
<protein>
    <recommendedName>
        <fullName evidence="3">Glycosyltransferase</fullName>
    </recommendedName>
</protein>
<proteinExistence type="predicted"/>
<organism evidence="1 2">
    <name type="scientific">Bacteroides eggerthii</name>
    <dbReference type="NCBI Taxonomy" id="28111"/>
    <lineage>
        <taxon>Bacteria</taxon>
        <taxon>Pseudomonadati</taxon>
        <taxon>Bacteroidota</taxon>
        <taxon>Bacteroidia</taxon>
        <taxon>Bacteroidales</taxon>
        <taxon>Bacteroidaceae</taxon>
        <taxon>Bacteroides</taxon>
    </lineage>
</organism>
<dbReference type="KEGG" id="beg:INE88_00280"/>
<dbReference type="AlphaFoldDB" id="A0A975KC70"/>
<evidence type="ECO:0000313" key="1">
    <source>
        <dbReference type="EMBL" id="QUT43498.1"/>
    </source>
</evidence>
<name>A0A975KC70_9BACE</name>
<gene>
    <name evidence="1" type="ORF">INE88_00280</name>
</gene>
<dbReference type="EMBL" id="CP072227">
    <property type="protein sequence ID" value="QUT43498.1"/>
    <property type="molecule type" value="Genomic_DNA"/>
</dbReference>
<reference evidence="1" key="1">
    <citation type="journal article" date="2021" name="PLoS Genet.">
        <title>Mobile Type VI secretion system loci of the gut Bacteroidales display extensive intra-ecosystem transfer, multi-species spread and geographical clustering.</title>
        <authorList>
            <person name="Garcia-Bayona L."/>
            <person name="Coyne M.J."/>
            <person name="Comstock L.E."/>
        </authorList>
    </citation>
    <scope>NUCLEOTIDE SEQUENCE</scope>
    <source>
        <strain evidence="1">CL11T00C20</strain>
    </source>
</reference>
<sequence length="384" mass="44555">MTRILIIGNGADDKYIGNCLRECRKCDTDLVFDFFNTNLEETSSFRSEVNQYVTVKRHRPNWIYNIPKVRGYFNQLDLCISLRDFIGVCQNENIYYDVCQIHFLNPIYAKIADRLKKISRKVVITPWGSDVLRAKKYQLRGLRKLVQKSNWVTCTQGSRFEKDIVTLLDIPKEKLYNLPIGIASIDEILSRPFITDEQAKRVWGFEGKYVIVIGYNGSPAHNHIKVIKSLVFMKKQLPTNTILVCPMTYGGNPVYRKKIKRLLWNSQFENQILENYLTAEELVCLRKATDLFIHAQNTDANSGTIAEYLLCRKKIVNPTWITYPHYETYGSPFYSFSNFEELPQAIMKAINDTSNKVSPLLTGNISESGWSKLACKWVELYKKY</sequence>
<accession>A0A975KC70</accession>
<evidence type="ECO:0008006" key="3">
    <source>
        <dbReference type="Google" id="ProtNLM"/>
    </source>
</evidence>